<keyword evidence="1" id="KW-0812">Transmembrane</keyword>
<feature type="transmembrane region" description="Helical" evidence="1">
    <location>
        <begin position="14"/>
        <end position="34"/>
    </location>
</feature>
<name>A0A146MFB1_LYGHE</name>
<keyword evidence="1" id="KW-1133">Transmembrane helix</keyword>
<gene>
    <name evidence="2" type="ORF">g.58098</name>
</gene>
<keyword evidence="1" id="KW-0472">Membrane</keyword>
<dbReference type="AlphaFoldDB" id="A0A146MFB1"/>
<sequence length="101" mass="12088">IVWSDTYYIHTKNVTFFLFLFYFADFKFIPYALLTQLEHQPHKVEVRTAFSSFFAHALRIGNCTKVTHCQRGMGIRCREWRRRLKWERPAANVAEETADEL</sequence>
<protein>
    <submittedName>
        <fullName evidence="2">Uncharacterized protein</fullName>
    </submittedName>
</protein>
<accession>A0A146MFB1</accession>
<feature type="non-terminal residue" evidence="2">
    <location>
        <position position="1"/>
    </location>
</feature>
<dbReference type="EMBL" id="GDHC01000470">
    <property type="protein sequence ID" value="JAQ18159.1"/>
    <property type="molecule type" value="Transcribed_RNA"/>
</dbReference>
<reference evidence="2" key="1">
    <citation type="journal article" date="2016" name="Gigascience">
        <title>De novo construction of an expanded transcriptome assembly for the western tarnished plant bug, Lygus hesperus.</title>
        <authorList>
            <person name="Tassone E.E."/>
            <person name="Geib S.M."/>
            <person name="Hall B."/>
            <person name="Fabrick J.A."/>
            <person name="Brent C.S."/>
            <person name="Hull J.J."/>
        </authorList>
    </citation>
    <scope>NUCLEOTIDE SEQUENCE</scope>
</reference>
<organism evidence="2">
    <name type="scientific">Lygus hesperus</name>
    <name type="common">Western plant bug</name>
    <dbReference type="NCBI Taxonomy" id="30085"/>
    <lineage>
        <taxon>Eukaryota</taxon>
        <taxon>Metazoa</taxon>
        <taxon>Ecdysozoa</taxon>
        <taxon>Arthropoda</taxon>
        <taxon>Hexapoda</taxon>
        <taxon>Insecta</taxon>
        <taxon>Pterygota</taxon>
        <taxon>Neoptera</taxon>
        <taxon>Paraneoptera</taxon>
        <taxon>Hemiptera</taxon>
        <taxon>Heteroptera</taxon>
        <taxon>Panheteroptera</taxon>
        <taxon>Cimicomorpha</taxon>
        <taxon>Miridae</taxon>
        <taxon>Mirini</taxon>
        <taxon>Lygus</taxon>
    </lineage>
</organism>
<evidence type="ECO:0000313" key="2">
    <source>
        <dbReference type="EMBL" id="JAQ18159.1"/>
    </source>
</evidence>
<proteinExistence type="predicted"/>
<evidence type="ECO:0000256" key="1">
    <source>
        <dbReference type="SAM" id="Phobius"/>
    </source>
</evidence>